<dbReference type="STRING" id="1302690.BUE76_21685"/>
<evidence type="ECO:0000256" key="2">
    <source>
        <dbReference type="ARBA" id="ARBA00022517"/>
    </source>
</evidence>
<reference evidence="6 7" key="1">
    <citation type="submission" date="2016-11" db="EMBL/GenBank/DDBJ databases">
        <authorList>
            <person name="Jaros S."/>
            <person name="Januszkiewicz K."/>
            <person name="Wedrychowicz H."/>
        </authorList>
    </citation>
    <scope>NUCLEOTIDE SEQUENCE [LARGE SCALE GENOMIC DNA]</scope>
    <source>
        <strain evidence="6 7">DSM 26897</strain>
    </source>
</reference>
<evidence type="ECO:0000256" key="3">
    <source>
        <dbReference type="HAMAP-Rule" id="MF_01077"/>
    </source>
</evidence>
<dbReference type="Pfam" id="PF17384">
    <property type="entry name" value="DUF150_C"/>
    <property type="match status" value="1"/>
</dbReference>
<keyword evidence="1 3" id="KW-0963">Cytoplasm</keyword>
<comment type="function">
    <text evidence="3">Required for maturation of 30S ribosomal subunits.</text>
</comment>
<dbReference type="GO" id="GO:0000028">
    <property type="term" value="P:ribosomal small subunit assembly"/>
    <property type="evidence" value="ECO:0007669"/>
    <property type="project" value="TreeGrafter"/>
</dbReference>
<sequence>MLTLQQAKDKKKGTEAFPSSIFTMQTETHIEAITQKLEPLLAENPTHFLVEIRIKPTNNIKVFIDADEGMPLSGLIKYNRALYKDLEESGMYPDGNFSLEVSSPGVDEPLKLNRQYKKNVGRYLEVKLQDDSVKEGKILEAGEDGIVLETESGKGRKKEIKQETVLFSDIKKATVQVKF</sequence>
<dbReference type="InterPro" id="IPR028989">
    <property type="entry name" value="RimP_N"/>
</dbReference>
<dbReference type="SUPFAM" id="SSF75420">
    <property type="entry name" value="YhbC-like, N-terminal domain"/>
    <property type="match status" value="1"/>
</dbReference>
<comment type="similarity">
    <text evidence="3">Belongs to the RimP family.</text>
</comment>
<dbReference type="HAMAP" id="MF_01077">
    <property type="entry name" value="RimP"/>
    <property type="match status" value="1"/>
</dbReference>
<gene>
    <name evidence="3" type="primary">rimP</name>
    <name evidence="6" type="ORF">SAMN05444008_105230</name>
</gene>
<dbReference type="CDD" id="cd01734">
    <property type="entry name" value="YlxS_C"/>
    <property type="match status" value="1"/>
</dbReference>
<evidence type="ECO:0000313" key="7">
    <source>
        <dbReference type="Proteomes" id="UP000184368"/>
    </source>
</evidence>
<dbReference type="GO" id="GO:0005829">
    <property type="term" value="C:cytosol"/>
    <property type="evidence" value="ECO:0007669"/>
    <property type="project" value="TreeGrafter"/>
</dbReference>
<dbReference type="Gene3D" id="3.30.300.70">
    <property type="entry name" value="RimP-like superfamily, N-terminal"/>
    <property type="match status" value="1"/>
</dbReference>
<organism evidence="6 7">
    <name type="scientific">Cnuella takakiae</name>
    <dbReference type="NCBI Taxonomy" id="1302690"/>
    <lineage>
        <taxon>Bacteria</taxon>
        <taxon>Pseudomonadati</taxon>
        <taxon>Bacteroidota</taxon>
        <taxon>Chitinophagia</taxon>
        <taxon>Chitinophagales</taxon>
        <taxon>Chitinophagaceae</taxon>
        <taxon>Cnuella</taxon>
    </lineage>
</organism>
<feature type="domain" description="Ribosome maturation factor RimP C-terminal" evidence="5">
    <location>
        <begin position="110"/>
        <end position="179"/>
    </location>
</feature>
<feature type="domain" description="Ribosome maturation factor RimP N-terminal" evidence="4">
    <location>
        <begin position="49"/>
        <end position="107"/>
    </location>
</feature>
<comment type="subcellular location">
    <subcellularLocation>
        <location evidence="3">Cytoplasm</location>
    </subcellularLocation>
</comment>
<accession>A0A1M4ZI92</accession>
<dbReference type="AlphaFoldDB" id="A0A1M4ZI92"/>
<dbReference type="EMBL" id="FQUO01000005">
    <property type="protein sequence ID" value="SHF17678.1"/>
    <property type="molecule type" value="Genomic_DNA"/>
</dbReference>
<dbReference type="InterPro" id="IPR028998">
    <property type="entry name" value="RimP_C"/>
</dbReference>
<evidence type="ECO:0000259" key="4">
    <source>
        <dbReference type="Pfam" id="PF02576"/>
    </source>
</evidence>
<dbReference type="Proteomes" id="UP000184368">
    <property type="component" value="Unassembled WGS sequence"/>
</dbReference>
<dbReference type="Pfam" id="PF02576">
    <property type="entry name" value="RimP_N"/>
    <property type="match status" value="1"/>
</dbReference>
<evidence type="ECO:0000259" key="5">
    <source>
        <dbReference type="Pfam" id="PF17384"/>
    </source>
</evidence>
<dbReference type="InterPro" id="IPR035956">
    <property type="entry name" value="RimP_N_sf"/>
</dbReference>
<dbReference type="PANTHER" id="PTHR33867:SF1">
    <property type="entry name" value="RIBOSOME MATURATION FACTOR RIMP"/>
    <property type="match status" value="1"/>
</dbReference>
<dbReference type="PANTHER" id="PTHR33867">
    <property type="entry name" value="RIBOSOME MATURATION FACTOR RIMP"/>
    <property type="match status" value="1"/>
</dbReference>
<keyword evidence="7" id="KW-1185">Reference proteome</keyword>
<proteinExistence type="inferred from homology"/>
<evidence type="ECO:0000256" key="1">
    <source>
        <dbReference type="ARBA" id="ARBA00022490"/>
    </source>
</evidence>
<keyword evidence="2 3" id="KW-0690">Ribosome biogenesis</keyword>
<dbReference type="InterPro" id="IPR003728">
    <property type="entry name" value="Ribosome_maturation_RimP"/>
</dbReference>
<dbReference type="GO" id="GO:0006412">
    <property type="term" value="P:translation"/>
    <property type="evidence" value="ECO:0007669"/>
    <property type="project" value="TreeGrafter"/>
</dbReference>
<protein>
    <recommendedName>
        <fullName evidence="3">Ribosome maturation factor RimP</fullName>
    </recommendedName>
</protein>
<name>A0A1M4ZI92_9BACT</name>
<evidence type="ECO:0000313" key="6">
    <source>
        <dbReference type="EMBL" id="SHF17678.1"/>
    </source>
</evidence>